<dbReference type="GO" id="GO:0008270">
    <property type="term" value="F:zinc ion binding"/>
    <property type="evidence" value="ECO:0007669"/>
    <property type="project" value="UniProtKB-KW"/>
</dbReference>
<feature type="region of interest" description="Disordered" evidence="3">
    <location>
        <begin position="658"/>
        <end position="677"/>
    </location>
</feature>
<keyword evidence="7" id="KW-1185">Reference proteome</keyword>
<sequence>MRNDSGVNTPRSDHPEDTQSQINDTVPFGKHFKHSEKFKINSVSTGVDSHRSSAKSTSNQINLGEAIPYTPPSLSKKNSERDDAVETITSTERGEQEDHSTETNAKDNYKINVLSLGDYHLEGQHTSGRKTNCETHILGKNFANDFPPISDATNKSKKDKLLFKNLQKLATSNVEENYNNIWGDDNILPCEYNLEQFGVDIYEEIKGNLCGHYGGDTFVEGEEDKRNDILELTKKHIFTENRGDTSQQDNLTKWGDKQAVEDNKRGSCTNETNQLRSSGGINPKWGIAYAQNGLAEMTLPPHATAEDLLTSFFPPPGRSHLMGSEVTTGERTHGGKFEAPLKDEILQQALNQNYYYDLRNNQVWVPGEDAKENLLGASEREGPSPREEEATHGTTILGETTPVAASTGTINDHGLSLPFDILPNGGEGRTPKLEDALFTKGTQEFRLWDGSTLLPFYAHHGNSPVREKEAPQGGVFTNEKETYMQYILGENFILDQLGVHHKEEEMTTSRIENGGNKSVSPNGVQFERHLRESCEEDNTALQTYDNWRNVQMGNNTNLTRLTELEEMILLSQRNRFEVSLCETQDVDLTNSCNSGGESRWGEKRKDGEVGHSYHFAYPMSGPYDDQNFNIASESSNIYDYSCGDFFLKYAMEQEKRKKNKNKTLQDDGFGSSSDNVLQQHCDNQKGENIPLSRRLSKSFAKYTLIVNVPSNTTRKDLLAVFSKFGNVDLTMVVCDKKSRHPNKEWTATSGYAFVRFSTNLEAQRTLNAACAGGIRIRGSRVRATWAKKDSYSKREKEITFKIPSSILLINIDEFICSICKINLSYEPILFPCCYASCCSDCLRGYLVVHAIGEKIECPSCSLHLSDGLIKIDEHSSGVMGLLYKIHSNVKIKCQNENCKWVGLQQQYVNHFFSCKFGGLP</sequence>
<evidence type="ECO:0000259" key="4">
    <source>
        <dbReference type="PROSITE" id="PS50089"/>
    </source>
</evidence>
<organism evidence="6 7">
    <name type="scientific">Plasmodium coatneyi</name>
    <dbReference type="NCBI Taxonomy" id="208452"/>
    <lineage>
        <taxon>Eukaryota</taxon>
        <taxon>Sar</taxon>
        <taxon>Alveolata</taxon>
        <taxon>Apicomplexa</taxon>
        <taxon>Aconoidasida</taxon>
        <taxon>Haemosporida</taxon>
        <taxon>Plasmodiidae</taxon>
        <taxon>Plasmodium</taxon>
    </lineage>
</organism>
<evidence type="ECO:0000313" key="7">
    <source>
        <dbReference type="Proteomes" id="UP000092716"/>
    </source>
</evidence>
<dbReference type="OrthoDB" id="266020at2759"/>
<dbReference type="PANTHER" id="PTHR35367:SF2">
    <property type="entry name" value="PROTEIN, PUTATIVE-RELATED"/>
    <property type="match status" value="1"/>
</dbReference>
<dbReference type="Gene3D" id="3.30.70.330">
    <property type="match status" value="1"/>
</dbReference>
<keyword evidence="2" id="KW-0694">RNA-binding</keyword>
<keyword evidence="1" id="KW-0479">Metal-binding</keyword>
<keyword evidence="1" id="KW-0863">Zinc-finger</keyword>
<feature type="compositionally biased region" description="Polar residues" evidence="3">
    <location>
        <begin position="1"/>
        <end position="10"/>
    </location>
</feature>
<dbReference type="InterPro" id="IPR001841">
    <property type="entry name" value="Znf_RING"/>
</dbReference>
<dbReference type="KEGG" id="pcot:PCOAH_00026580"/>
<dbReference type="SUPFAM" id="SSF54928">
    <property type="entry name" value="RNA-binding domain, RBD"/>
    <property type="match status" value="1"/>
</dbReference>
<keyword evidence="1" id="KW-0862">Zinc</keyword>
<evidence type="ECO:0000256" key="2">
    <source>
        <dbReference type="PROSITE-ProRule" id="PRU00176"/>
    </source>
</evidence>
<name>A0A1B1DZ87_9APIC</name>
<feature type="compositionally biased region" description="Basic and acidic residues" evidence="3">
    <location>
        <begin position="92"/>
        <end position="103"/>
    </location>
</feature>
<evidence type="ECO:0000256" key="1">
    <source>
        <dbReference type="PROSITE-ProRule" id="PRU00175"/>
    </source>
</evidence>
<dbReference type="VEuPathDB" id="PlasmoDB:PCOAH_00026580"/>
<feature type="region of interest" description="Disordered" evidence="3">
    <location>
        <begin position="1"/>
        <end position="103"/>
    </location>
</feature>
<dbReference type="InterPro" id="IPR035979">
    <property type="entry name" value="RBD_domain_sf"/>
</dbReference>
<dbReference type="Gene3D" id="3.30.40.10">
    <property type="entry name" value="Zinc/RING finger domain, C3HC4 (zinc finger)"/>
    <property type="match status" value="1"/>
</dbReference>
<dbReference type="InterPro" id="IPR012677">
    <property type="entry name" value="Nucleotide-bd_a/b_plait_sf"/>
</dbReference>
<dbReference type="AlphaFoldDB" id="A0A1B1DZ87"/>
<accession>A0A1B1DZ87</accession>
<proteinExistence type="predicted"/>
<dbReference type="InterPro" id="IPR000504">
    <property type="entry name" value="RRM_dom"/>
</dbReference>
<evidence type="ECO:0000313" key="6">
    <source>
        <dbReference type="EMBL" id="ANQ08078.1"/>
    </source>
</evidence>
<gene>
    <name evidence="6" type="ORF">PCOAH_00026580</name>
</gene>
<dbReference type="PANTHER" id="PTHR35367">
    <property type="entry name" value="RRM DOMAIN-CONTAINING PROTEIN"/>
    <property type="match status" value="1"/>
</dbReference>
<dbReference type="GeneID" id="30909386"/>
<evidence type="ECO:0008006" key="8">
    <source>
        <dbReference type="Google" id="ProtNLM"/>
    </source>
</evidence>
<feature type="domain" description="RING-type" evidence="4">
    <location>
        <begin position="816"/>
        <end position="861"/>
    </location>
</feature>
<dbReference type="PROSITE" id="PS50102">
    <property type="entry name" value="RRM"/>
    <property type="match status" value="1"/>
</dbReference>
<dbReference type="InterPro" id="IPR013083">
    <property type="entry name" value="Znf_RING/FYVE/PHD"/>
</dbReference>
<dbReference type="PROSITE" id="PS50089">
    <property type="entry name" value="ZF_RING_2"/>
    <property type="match status" value="1"/>
</dbReference>
<reference evidence="7" key="1">
    <citation type="submission" date="2016-06" db="EMBL/GenBank/DDBJ databases">
        <title>First high quality genome sequence of Plasmodium coatneyi using continuous long reads from single molecule, real-time sequencing.</title>
        <authorList>
            <person name="Chien J.-T."/>
            <person name="Pakala S.B."/>
            <person name="Geraldo J.A."/>
            <person name="Lapp S.A."/>
            <person name="Barnwell J.W."/>
            <person name="Kissinger J.C."/>
            <person name="Galinski M.R."/>
            <person name="Humphrey J.C."/>
        </authorList>
    </citation>
    <scope>NUCLEOTIDE SEQUENCE [LARGE SCALE GENOMIC DNA]</scope>
    <source>
        <strain evidence="7">Hackeri</strain>
    </source>
</reference>
<dbReference type="GO" id="GO:0003723">
    <property type="term" value="F:RNA binding"/>
    <property type="evidence" value="ECO:0007669"/>
    <property type="project" value="UniProtKB-UniRule"/>
</dbReference>
<evidence type="ECO:0000259" key="5">
    <source>
        <dbReference type="PROSITE" id="PS50102"/>
    </source>
</evidence>
<dbReference type="Proteomes" id="UP000092716">
    <property type="component" value="Chromosome 9"/>
</dbReference>
<dbReference type="SMART" id="SM00360">
    <property type="entry name" value="RRM"/>
    <property type="match status" value="1"/>
</dbReference>
<feature type="domain" description="RRM" evidence="5">
    <location>
        <begin position="701"/>
        <end position="788"/>
    </location>
</feature>
<protein>
    <recommendedName>
        <fullName evidence="8">RNA-binding protein</fullName>
    </recommendedName>
</protein>
<dbReference type="RefSeq" id="XP_019914773.1">
    <property type="nucleotide sequence ID" value="XM_020059463.1"/>
</dbReference>
<dbReference type="EMBL" id="CP016247">
    <property type="protein sequence ID" value="ANQ08078.1"/>
    <property type="molecule type" value="Genomic_DNA"/>
</dbReference>
<evidence type="ECO:0000256" key="3">
    <source>
        <dbReference type="SAM" id="MobiDB-lite"/>
    </source>
</evidence>
<dbReference type="Pfam" id="PF00076">
    <property type="entry name" value="RRM_1"/>
    <property type="match status" value="1"/>
</dbReference>